<sequence>MSHVQSPERLDYWSCFFLDSANHEFISNNETHFKYYCKVHGSYLSESEDGKHTLFKILTSVICSVCFFGVLTNILNILLLRNSISRGLSFRESLIILAAIELFLCFFTGFKTILAFLILCDWNRSQGAFYLFYISNHLFHLSQTVSVYHSILVSIERYFVVVAPLKSKVWLYRSKRRSAVVFLLVLTFSVILNIPWFLKSYVGKNEGFGLKTNSTLGAFPYVIKRHKFAEMWLAGLQEVFLGLKSIAPFPIVLILNVLQFAAIHNANKRRVLLTNGHKKDIKSAKMFSVIILILLSCNIMPIASYASSRARTAIYREIILLQLLSIVTGAAINFIIYLAFWQAFRNEFWKLIESIWKGSDASERIICVSRVKQ</sequence>
<dbReference type="Pfam" id="PF00001">
    <property type="entry name" value="7tm_1"/>
    <property type="match status" value="1"/>
</dbReference>
<keyword evidence="5 6" id="KW-0472">Membrane</keyword>
<keyword evidence="9" id="KW-1185">Reference proteome</keyword>
<evidence type="ECO:0000256" key="4">
    <source>
        <dbReference type="ARBA" id="ARBA00022989"/>
    </source>
</evidence>
<comment type="caution">
    <text evidence="8">The sequence shown here is derived from an EMBL/GenBank/DDBJ whole genome shotgun (WGS) entry which is preliminary data.</text>
</comment>
<feature type="transmembrane region" description="Helical" evidence="6">
    <location>
        <begin position="287"/>
        <end position="306"/>
    </location>
</feature>
<dbReference type="PANTHER" id="PTHR46641:SF2">
    <property type="entry name" value="FMRFAMIDE RECEPTOR"/>
    <property type="match status" value="1"/>
</dbReference>
<feature type="transmembrane region" description="Helical" evidence="6">
    <location>
        <begin position="318"/>
        <end position="340"/>
    </location>
</feature>
<evidence type="ECO:0000256" key="1">
    <source>
        <dbReference type="ARBA" id="ARBA00004370"/>
    </source>
</evidence>
<comment type="similarity">
    <text evidence="2">Belongs to the G-protein coupled receptor 1 family.</text>
</comment>
<evidence type="ECO:0000256" key="6">
    <source>
        <dbReference type="SAM" id="Phobius"/>
    </source>
</evidence>
<evidence type="ECO:0000259" key="7">
    <source>
        <dbReference type="PROSITE" id="PS50262"/>
    </source>
</evidence>
<organism evidence="8 9">
    <name type="scientific">Orchesella dallaii</name>
    <dbReference type="NCBI Taxonomy" id="48710"/>
    <lineage>
        <taxon>Eukaryota</taxon>
        <taxon>Metazoa</taxon>
        <taxon>Ecdysozoa</taxon>
        <taxon>Arthropoda</taxon>
        <taxon>Hexapoda</taxon>
        <taxon>Collembola</taxon>
        <taxon>Entomobryomorpha</taxon>
        <taxon>Entomobryoidea</taxon>
        <taxon>Orchesellidae</taxon>
        <taxon>Orchesellinae</taxon>
        <taxon>Orchesella</taxon>
    </lineage>
</organism>
<dbReference type="InterPro" id="IPR052954">
    <property type="entry name" value="GPCR-Ligand_Int"/>
</dbReference>
<dbReference type="PROSITE" id="PS50262">
    <property type="entry name" value="G_PROTEIN_RECEP_F1_2"/>
    <property type="match status" value="1"/>
</dbReference>
<dbReference type="Gene3D" id="1.20.1070.10">
    <property type="entry name" value="Rhodopsin 7-helix transmembrane proteins"/>
    <property type="match status" value="1"/>
</dbReference>
<dbReference type="Proteomes" id="UP001642540">
    <property type="component" value="Unassembled WGS sequence"/>
</dbReference>
<evidence type="ECO:0000256" key="2">
    <source>
        <dbReference type="ARBA" id="ARBA00010663"/>
    </source>
</evidence>
<keyword evidence="4 6" id="KW-1133">Transmembrane helix</keyword>
<dbReference type="PRINTS" id="PR00237">
    <property type="entry name" value="GPCRRHODOPSN"/>
</dbReference>
<dbReference type="InterPro" id="IPR017452">
    <property type="entry name" value="GPCR_Rhodpsn_7TM"/>
</dbReference>
<feature type="transmembrane region" description="Helical" evidence="6">
    <location>
        <begin position="93"/>
        <end position="118"/>
    </location>
</feature>
<feature type="transmembrane region" description="Helical" evidence="6">
    <location>
        <begin position="246"/>
        <end position="266"/>
    </location>
</feature>
<evidence type="ECO:0000256" key="5">
    <source>
        <dbReference type="ARBA" id="ARBA00023136"/>
    </source>
</evidence>
<evidence type="ECO:0000256" key="3">
    <source>
        <dbReference type="ARBA" id="ARBA00022692"/>
    </source>
</evidence>
<dbReference type="EMBL" id="CAXLJM020000221">
    <property type="protein sequence ID" value="CAL8149550.1"/>
    <property type="molecule type" value="Genomic_DNA"/>
</dbReference>
<dbReference type="PANTHER" id="PTHR46641">
    <property type="entry name" value="FMRFAMIDE RECEPTOR-RELATED"/>
    <property type="match status" value="1"/>
</dbReference>
<feature type="domain" description="G-protein coupled receptors family 1 profile" evidence="7">
    <location>
        <begin position="72"/>
        <end position="337"/>
    </location>
</feature>
<feature type="transmembrane region" description="Helical" evidence="6">
    <location>
        <begin position="179"/>
        <end position="198"/>
    </location>
</feature>
<reference evidence="8 9" key="1">
    <citation type="submission" date="2024-08" db="EMBL/GenBank/DDBJ databases">
        <authorList>
            <person name="Cucini C."/>
            <person name="Frati F."/>
        </authorList>
    </citation>
    <scope>NUCLEOTIDE SEQUENCE [LARGE SCALE GENOMIC DNA]</scope>
</reference>
<comment type="subcellular location">
    <subcellularLocation>
        <location evidence="1">Membrane</location>
    </subcellularLocation>
</comment>
<name>A0ABP1SAM4_9HEXA</name>
<evidence type="ECO:0000313" key="9">
    <source>
        <dbReference type="Proteomes" id="UP001642540"/>
    </source>
</evidence>
<feature type="transmembrane region" description="Helical" evidence="6">
    <location>
        <begin position="57"/>
        <end position="81"/>
    </location>
</feature>
<gene>
    <name evidence="8" type="ORF">ODALV1_LOCUS31767</name>
</gene>
<dbReference type="SUPFAM" id="SSF81321">
    <property type="entry name" value="Family A G protein-coupled receptor-like"/>
    <property type="match status" value="1"/>
</dbReference>
<protein>
    <recommendedName>
        <fullName evidence="7">G-protein coupled receptors family 1 profile domain-containing protein</fullName>
    </recommendedName>
</protein>
<proteinExistence type="inferred from homology"/>
<keyword evidence="3 6" id="KW-0812">Transmembrane</keyword>
<accession>A0ABP1SAM4</accession>
<dbReference type="InterPro" id="IPR000276">
    <property type="entry name" value="GPCR_Rhodpsn"/>
</dbReference>
<evidence type="ECO:0000313" key="8">
    <source>
        <dbReference type="EMBL" id="CAL8149550.1"/>
    </source>
</evidence>